<dbReference type="NCBIfam" id="NF003727">
    <property type="entry name" value="PRK05330.1"/>
    <property type="match status" value="1"/>
</dbReference>
<dbReference type="GO" id="GO:0004109">
    <property type="term" value="F:coproporphyrinogen oxidase activity"/>
    <property type="evidence" value="ECO:0007669"/>
    <property type="project" value="UniProtKB-EC"/>
</dbReference>
<dbReference type="PANTHER" id="PTHR10755">
    <property type="entry name" value="COPROPORPHYRINOGEN III OXIDASE, MITOCHONDRIAL"/>
    <property type="match status" value="1"/>
</dbReference>
<name>A0A8T0GPJ1_CERPU</name>
<evidence type="ECO:0000313" key="3">
    <source>
        <dbReference type="Proteomes" id="UP000822688"/>
    </source>
</evidence>
<reference evidence="2" key="1">
    <citation type="submission" date="2020-06" db="EMBL/GenBank/DDBJ databases">
        <title>WGS assembly of Ceratodon purpureus strain R40.</title>
        <authorList>
            <person name="Carey S.B."/>
            <person name="Jenkins J."/>
            <person name="Shu S."/>
            <person name="Lovell J.T."/>
            <person name="Sreedasyam A."/>
            <person name="Maumus F."/>
            <person name="Tiley G.P."/>
            <person name="Fernandez-Pozo N."/>
            <person name="Barry K."/>
            <person name="Chen C."/>
            <person name="Wang M."/>
            <person name="Lipzen A."/>
            <person name="Daum C."/>
            <person name="Saski C.A."/>
            <person name="Payton A.C."/>
            <person name="Mcbreen J.C."/>
            <person name="Conrad R.E."/>
            <person name="Kollar L.M."/>
            <person name="Olsson S."/>
            <person name="Huttunen S."/>
            <person name="Landis J.B."/>
            <person name="Wickett N.J."/>
            <person name="Johnson M.G."/>
            <person name="Rensing S.A."/>
            <person name="Grimwood J."/>
            <person name="Schmutz J."/>
            <person name="Mcdaniel S.F."/>
        </authorList>
    </citation>
    <scope>NUCLEOTIDE SEQUENCE</scope>
    <source>
        <strain evidence="2">R40</strain>
    </source>
</reference>
<dbReference type="Pfam" id="PF01218">
    <property type="entry name" value="Coprogen_oxidas"/>
    <property type="match status" value="1"/>
</dbReference>
<dbReference type="Proteomes" id="UP000822688">
    <property type="component" value="Chromosome 10"/>
</dbReference>
<dbReference type="EMBL" id="CM026431">
    <property type="protein sequence ID" value="KAG0558922.1"/>
    <property type="molecule type" value="Genomic_DNA"/>
</dbReference>
<evidence type="ECO:0008006" key="4">
    <source>
        <dbReference type="Google" id="ProtNLM"/>
    </source>
</evidence>
<dbReference type="InterPro" id="IPR001260">
    <property type="entry name" value="Coprogen_oxidase_aer"/>
</dbReference>
<sequence length="396" mass="43321">MATMVGITSHTSSLLAPNACNNSLVSSSGTLPAFCTLHHPRLLPALRIASLPRHHFASCGGSVVTRASLRMSAVESAAPPAAAFTQEGFEAFLVNLQSSICDEAAAADGSGKVFGFDKWQRGEDASNGYGITRVLEGGDLLEKAAANVSIVRGHLSEARAKAMSARGRGVDAGASYFAGALSLVFHPCSPYVPTFRSDIRYFAVEGCQGWFGGGADLTPCYLFEEDARRFHTFYKSICDKYSSNLYEQSKAACDAYFYIPARKEHRGTGGIFFDDLESFQKNGDHIEKEPVTDAVFSFVKDVAEGFMPSYLPIANLRRTLAYGEAERQWQLLRRGRYLEFNLLYDRGVKFGLDGGRIESIMVSAPPLVAWKYDIVPEAGSREAELLKILQKPRSWT</sequence>
<dbReference type="PANTHER" id="PTHR10755:SF3">
    <property type="entry name" value="COPROPORPHYRINOGEN OXIDASE"/>
    <property type="match status" value="1"/>
</dbReference>
<protein>
    <recommendedName>
        <fullName evidence="4">Coproporphyrinogen oxidase</fullName>
    </recommendedName>
</protein>
<dbReference type="InterPro" id="IPR036406">
    <property type="entry name" value="Coprogen_oxidase_aer_sf"/>
</dbReference>
<evidence type="ECO:0000256" key="1">
    <source>
        <dbReference type="ARBA" id="ARBA00049102"/>
    </source>
</evidence>
<dbReference type="Gene3D" id="3.40.1500.10">
    <property type="entry name" value="Coproporphyrinogen III oxidase, aerobic"/>
    <property type="match status" value="1"/>
</dbReference>
<comment type="catalytic activity">
    <reaction evidence="1">
        <text>coproporphyrinogen III + O2 + 2 H(+) = protoporphyrinogen IX + 2 CO2 + 2 H2O</text>
        <dbReference type="Rhea" id="RHEA:18257"/>
        <dbReference type="ChEBI" id="CHEBI:15377"/>
        <dbReference type="ChEBI" id="CHEBI:15378"/>
        <dbReference type="ChEBI" id="CHEBI:15379"/>
        <dbReference type="ChEBI" id="CHEBI:16526"/>
        <dbReference type="ChEBI" id="CHEBI:57307"/>
        <dbReference type="ChEBI" id="CHEBI:57309"/>
        <dbReference type="EC" id="1.3.3.3"/>
    </reaction>
</comment>
<dbReference type="GO" id="GO:0006782">
    <property type="term" value="P:protoporphyrinogen IX biosynthetic process"/>
    <property type="evidence" value="ECO:0007669"/>
    <property type="project" value="TreeGrafter"/>
</dbReference>
<dbReference type="AlphaFoldDB" id="A0A8T0GPJ1"/>
<keyword evidence="3" id="KW-1185">Reference proteome</keyword>
<comment type="caution">
    <text evidence="2">The sequence shown here is derived from an EMBL/GenBank/DDBJ whole genome shotgun (WGS) entry which is preliminary data.</text>
</comment>
<organism evidence="2 3">
    <name type="scientific">Ceratodon purpureus</name>
    <name type="common">Fire moss</name>
    <name type="synonym">Dicranum purpureum</name>
    <dbReference type="NCBI Taxonomy" id="3225"/>
    <lineage>
        <taxon>Eukaryota</taxon>
        <taxon>Viridiplantae</taxon>
        <taxon>Streptophyta</taxon>
        <taxon>Embryophyta</taxon>
        <taxon>Bryophyta</taxon>
        <taxon>Bryophytina</taxon>
        <taxon>Bryopsida</taxon>
        <taxon>Dicranidae</taxon>
        <taxon>Pseudoditrichales</taxon>
        <taxon>Ditrichaceae</taxon>
        <taxon>Ceratodon</taxon>
    </lineage>
</organism>
<evidence type="ECO:0000313" key="2">
    <source>
        <dbReference type="EMBL" id="KAG0558922.1"/>
    </source>
</evidence>
<gene>
    <name evidence="2" type="ORF">KC19_10G064700</name>
</gene>
<dbReference type="SUPFAM" id="SSF102886">
    <property type="entry name" value="Coproporphyrinogen III oxidase"/>
    <property type="match status" value="1"/>
</dbReference>
<dbReference type="GO" id="GO:0005737">
    <property type="term" value="C:cytoplasm"/>
    <property type="evidence" value="ECO:0007669"/>
    <property type="project" value="TreeGrafter"/>
</dbReference>
<dbReference type="PRINTS" id="PR00073">
    <property type="entry name" value="COPRGNOXDASE"/>
</dbReference>
<accession>A0A8T0GPJ1</accession>
<proteinExistence type="predicted"/>